<keyword evidence="1" id="KW-1133">Transmembrane helix</keyword>
<protein>
    <submittedName>
        <fullName evidence="2">Uncharacterized protein</fullName>
    </submittedName>
</protein>
<organism evidence="2 3">
    <name type="scientific">Photorhabdus temperata J3</name>
    <dbReference type="NCBI Taxonomy" id="1389415"/>
    <lineage>
        <taxon>Bacteria</taxon>
        <taxon>Pseudomonadati</taxon>
        <taxon>Pseudomonadota</taxon>
        <taxon>Gammaproteobacteria</taxon>
        <taxon>Enterobacterales</taxon>
        <taxon>Morganellaceae</taxon>
        <taxon>Photorhabdus</taxon>
    </lineage>
</organism>
<evidence type="ECO:0000256" key="1">
    <source>
        <dbReference type="SAM" id="Phobius"/>
    </source>
</evidence>
<name>U7QUX2_PHOTE</name>
<keyword evidence="1" id="KW-0472">Membrane</keyword>
<sequence length="46" mass="5213">MKLTVIAVLLTTAILTGVVFFPIYVELWLIGWRINAIIRGMPDKPE</sequence>
<comment type="caution">
    <text evidence="2">The sequence shown here is derived from an EMBL/GenBank/DDBJ whole genome shotgun (WGS) entry which is preliminary data.</text>
</comment>
<keyword evidence="3" id="KW-1185">Reference proteome</keyword>
<gene>
    <name evidence="2" type="ORF">O185_18200</name>
</gene>
<dbReference type="EMBL" id="AXDT01000182">
    <property type="protein sequence ID" value="ERT11678.1"/>
    <property type="molecule type" value="Genomic_DNA"/>
</dbReference>
<accession>U7QUX2</accession>
<evidence type="ECO:0000313" key="3">
    <source>
        <dbReference type="Proteomes" id="UP000017133"/>
    </source>
</evidence>
<evidence type="ECO:0000313" key="2">
    <source>
        <dbReference type="EMBL" id="ERT11678.1"/>
    </source>
</evidence>
<dbReference type="Proteomes" id="UP000017133">
    <property type="component" value="Unassembled WGS sequence"/>
</dbReference>
<dbReference type="PATRIC" id="fig|1389415.4.peg.3628"/>
<feature type="transmembrane region" description="Helical" evidence="1">
    <location>
        <begin position="6"/>
        <end position="31"/>
    </location>
</feature>
<reference evidence="2 3" key="1">
    <citation type="submission" date="2013-10" db="EMBL/GenBank/DDBJ databases">
        <title>Whole Genome Shotgun Sequence of Photorhabdus temperata J3.</title>
        <authorList>
            <person name="Park G.-S."/>
            <person name="Hong S.-J."/>
            <person name="Shin J.-H."/>
        </authorList>
    </citation>
    <scope>NUCLEOTIDE SEQUENCE [LARGE SCALE GENOMIC DNA]</scope>
    <source>
        <strain evidence="2 3">J3</strain>
    </source>
</reference>
<dbReference type="AlphaFoldDB" id="U7QUX2"/>
<proteinExistence type="predicted"/>
<keyword evidence="1" id="KW-0812">Transmembrane</keyword>